<proteinExistence type="predicted"/>
<sequence length="103" mass="11146">MQRAPSLAAYPTYIPSSVGEKRKPPAWGTVLGVVHLGPPTSIVALPAIWVMSCQKVNVGLKFVISRALMLRVFLELSLLGFQALVPASAPIELASKCLCFNRR</sequence>
<evidence type="ECO:0000313" key="1">
    <source>
        <dbReference type="EMBL" id="OAT12357.1"/>
    </source>
</evidence>
<protein>
    <submittedName>
        <fullName evidence="1">Uncharacterized protein</fullName>
    </submittedName>
</protein>
<dbReference type="EMBL" id="GG657467">
    <property type="protein sequence ID" value="OAT12357.1"/>
    <property type="molecule type" value="Genomic_DNA"/>
</dbReference>
<name>A0A179UZ23_BLAGS</name>
<dbReference type="GeneID" id="42529284"/>
<dbReference type="RefSeq" id="XP_031580340.1">
    <property type="nucleotide sequence ID" value="XM_031725331.1"/>
</dbReference>
<reference evidence="2" key="1">
    <citation type="journal article" date="2015" name="PLoS Genet.">
        <title>The dynamic genome and transcriptome of the human fungal pathogen Blastomyces and close relative Emmonsia.</title>
        <authorList>
            <person name="Munoz J.F."/>
            <person name="Gauthier G.M."/>
            <person name="Desjardins C.A."/>
            <person name="Gallo J.E."/>
            <person name="Holder J."/>
            <person name="Sullivan T.D."/>
            <person name="Marty A.J."/>
            <person name="Carmen J.C."/>
            <person name="Chen Z."/>
            <person name="Ding L."/>
            <person name="Gujja S."/>
            <person name="Magrini V."/>
            <person name="Misas E."/>
            <person name="Mitreva M."/>
            <person name="Priest M."/>
            <person name="Saif S."/>
            <person name="Whiston E.A."/>
            <person name="Young S."/>
            <person name="Zeng Q."/>
            <person name="Goldman W.E."/>
            <person name="Mardis E.R."/>
            <person name="Taylor J.W."/>
            <person name="McEwen J.G."/>
            <person name="Clay O.K."/>
            <person name="Klein B.S."/>
            <person name="Cuomo C.A."/>
        </authorList>
    </citation>
    <scope>NUCLEOTIDE SEQUENCE [LARGE SCALE GENOMIC DNA]</scope>
    <source>
        <strain evidence="2">SLH14081</strain>
    </source>
</reference>
<dbReference type="Proteomes" id="UP000002038">
    <property type="component" value="Unassembled WGS sequence"/>
</dbReference>
<organism evidence="1 2">
    <name type="scientific">Blastomyces gilchristii (strain SLH14081)</name>
    <name type="common">Blastomyces dermatitidis</name>
    <dbReference type="NCBI Taxonomy" id="559298"/>
    <lineage>
        <taxon>Eukaryota</taxon>
        <taxon>Fungi</taxon>
        <taxon>Dikarya</taxon>
        <taxon>Ascomycota</taxon>
        <taxon>Pezizomycotina</taxon>
        <taxon>Eurotiomycetes</taxon>
        <taxon>Eurotiomycetidae</taxon>
        <taxon>Onygenales</taxon>
        <taxon>Ajellomycetaceae</taxon>
        <taxon>Blastomyces</taxon>
    </lineage>
</organism>
<keyword evidence="2" id="KW-1185">Reference proteome</keyword>
<dbReference type="KEGG" id="bgh:BDBG_17661"/>
<accession>A0A179UZ23</accession>
<gene>
    <name evidence="1" type="ORF">BDBG_17661</name>
</gene>
<dbReference type="AlphaFoldDB" id="A0A179UZ23"/>
<dbReference type="VEuPathDB" id="FungiDB:BDBG_17661"/>
<evidence type="ECO:0000313" key="2">
    <source>
        <dbReference type="Proteomes" id="UP000002038"/>
    </source>
</evidence>